<feature type="region of interest" description="Disordered" evidence="1">
    <location>
        <begin position="207"/>
        <end position="226"/>
    </location>
</feature>
<evidence type="ECO:0000256" key="1">
    <source>
        <dbReference type="SAM" id="MobiDB-lite"/>
    </source>
</evidence>
<keyword evidence="3" id="KW-1185">Reference proteome</keyword>
<organism evidence="2 3">
    <name type="scientific">Protomyces lactucae-debilis</name>
    <dbReference type="NCBI Taxonomy" id="2754530"/>
    <lineage>
        <taxon>Eukaryota</taxon>
        <taxon>Fungi</taxon>
        <taxon>Dikarya</taxon>
        <taxon>Ascomycota</taxon>
        <taxon>Taphrinomycotina</taxon>
        <taxon>Taphrinomycetes</taxon>
        <taxon>Taphrinales</taxon>
        <taxon>Protomycetaceae</taxon>
        <taxon>Protomyces</taxon>
    </lineage>
</organism>
<dbReference type="STRING" id="56484.A0A1Y2F7M1"/>
<evidence type="ECO:0000313" key="2">
    <source>
        <dbReference type="EMBL" id="ORY79883.1"/>
    </source>
</evidence>
<protein>
    <submittedName>
        <fullName evidence="2">Uncharacterized protein</fullName>
    </submittedName>
</protein>
<proteinExistence type="predicted"/>
<dbReference type="GeneID" id="63788863"/>
<evidence type="ECO:0000313" key="3">
    <source>
        <dbReference type="Proteomes" id="UP000193685"/>
    </source>
</evidence>
<gene>
    <name evidence="2" type="ORF">BCR37DRAFT_414464</name>
</gene>
<name>A0A1Y2F7M1_PROLT</name>
<sequence length="325" mass="36300">MRAPTTSQRRLVDELDTHGTSIEPLDNLYPYGPPPHRSTGARSAEQAPYHTRYNFLNDFLTRRVLNGARSSPAAPDMLAAHDEVRHEGVSTTVPIGTLRRSRTIRERHTKTSDETGSVQPLKLEMIDCDGGSLDFDSGRYMAENLLRNDTSVYCTAKLENVNILLKSAKPFVLTEMVIKAPQRSFTSPVKDGLIWVSMERPDLERTAEFDRQEEGPADRDEEMPKSPLQALLQGHDLPATTMLPFTRSHFGIDCPNAYFLVDPATGSATVKFEPPLSGRFVHVKLLSGQPFDSYPGRLERDNIDVQAVLLYGHIGPHLKAAFAFR</sequence>
<dbReference type="RefSeq" id="XP_040724017.1">
    <property type="nucleotide sequence ID" value="XM_040872264.1"/>
</dbReference>
<accession>A0A1Y2F7M1</accession>
<comment type="caution">
    <text evidence="2">The sequence shown here is derived from an EMBL/GenBank/DDBJ whole genome shotgun (WGS) entry which is preliminary data.</text>
</comment>
<dbReference type="OrthoDB" id="2351940at2759"/>
<dbReference type="EMBL" id="MCFI01000014">
    <property type="protein sequence ID" value="ORY79883.1"/>
    <property type="molecule type" value="Genomic_DNA"/>
</dbReference>
<reference evidence="2 3" key="1">
    <citation type="submission" date="2016-07" db="EMBL/GenBank/DDBJ databases">
        <title>Pervasive Adenine N6-methylation of Active Genes in Fungi.</title>
        <authorList>
            <consortium name="DOE Joint Genome Institute"/>
            <person name="Mondo S.J."/>
            <person name="Dannebaum R.O."/>
            <person name="Kuo R.C."/>
            <person name="Labutti K."/>
            <person name="Haridas S."/>
            <person name="Kuo A."/>
            <person name="Salamov A."/>
            <person name="Ahrendt S.R."/>
            <person name="Lipzen A."/>
            <person name="Sullivan W."/>
            <person name="Andreopoulos W.B."/>
            <person name="Clum A."/>
            <person name="Lindquist E."/>
            <person name="Daum C."/>
            <person name="Ramamoorthy G.K."/>
            <person name="Gryganskyi A."/>
            <person name="Culley D."/>
            <person name="Magnuson J.K."/>
            <person name="James T.Y."/>
            <person name="O'Malley M.A."/>
            <person name="Stajich J.E."/>
            <person name="Spatafora J.W."/>
            <person name="Visel A."/>
            <person name="Grigoriev I.V."/>
        </authorList>
    </citation>
    <scope>NUCLEOTIDE SEQUENCE [LARGE SCALE GENOMIC DNA]</scope>
    <source>
        <strain evidence="2 3">12-1054</strain>
    </source>
</reference>
<dbReference type="AlphaFoldDB" id="A0A1Y2F7M1"/>
<feature type="compositionally biased region" description="Basic and acidic residues" evidence="1">
    <location>
        <begin position="207"/>
        <end position="224"/>
    </location>
</feature>
<feature type="region of interest" description="Disordered" evidence="1">
    <location>
        <begin position="1"/>
        <end position="45"/>
    </location>
</feature>
<dbReference type="Proteomes" id="UP000193685">
    <property type="component" value="Unassembled WGS sequence"/>
</dbReference>